<dbReference type="Pfam" id="PF02706">
    <property type="entry name" value="Wzz"/>
    <property type="match status" value="1"/>
</dbReference>
<dbReference type="InterPro" id="IPR050445">
    <property type="entry name" value="Bact_polysacc_biosynth/exp"/>
</dbReference>
<evidence type="ECO:0000256" key="1">
    <source>
        <dbReference type="ARBA" id="ARBA00004651"/>
    </source>
</evidence>
<gene>
    <name evidence="8" type="ORF">MM239_01040</name>
</gene>
<comment type="subcellular location">
    <subcellularLocation>
        <location evidence="1">Cell membrane</location>
        <topology evidence="1">Multi-pass membrane protein</topology>
    </subcellularLocation>
</comment>
<keyword evidence="4 6" id="KW-1133">Transmembrane helix</keyword>
<name>A0ABS9UW28_9BACT</name>
<dbReference type="PANTHER" id="PTHR32309:SF13">
    <property type="entry name" value="FERRIC ENTEROBACTIN TRANSPORT PROTEIN FEPE"/>
    <property type="match status" value="1"/>
</dbReference>
<proteinExistence type="predicted"/>
<feature type="domain" description="Polysaccharide chain length determinant N-terminal" evidence="7">
    <location>
        <begin position="31"/>
        <end position="114"/>
    </location>
</feature>
<keyword evidence="9" id="KW-1185">Reference proteome</keyword>
<feature type="transmembrane region" description="Helical" evidence="6">
    <location>
        <begin position="322"/>
        <end position="343"/>
    </location>
</feature>
<keyword evidence="2" id="KW-1003">Cell membrane</keyword>
<sequence length="354" mass="39989">MAEHHILDDKITLNELVQRTKGWMHYYKSMWLYLLISAIIGMALGAAYSFLKKPVYAAETIFVLEESSGSGLGQVSGLASLVGMNLGNLGGSSGLFQGDNIMELYKSNNMLDKTLLSPFDSEVLLVDRYIKFHKIDEKWSKKVDIKSMNFGIDRSEFSVTQDSVLKEISQIIREKHLSVAKPDRKLTIIKVDITSKDEAFAKVFNETLVENVNNFYFETKTKKTSENLEILQSQADSVRKILDTSLEDFATLTDKTPNPNPLLQAAIVGVRKKQVDVQATTAIYSEIVKNLEVAKVNQRNTSPLIQIIDGPRFPLDRYEVKLFKGLVLGGMIALVFCFLALYLKELNRKYLREN</sequence>
<dbReference type="InterPro" id="IPR003856">
    <property type="entry name" value="LPS_length_determ_N"/>
</dbReference>
<evidence type="ECO:0000256" key="4">
    <source>
        <dbReference type="ARBA" id="ARBA00022989"/>
    </source>
</evidence>
<feature type="transmembrane region" description="Helical" evidence="6">
    <location>
        <begin position="30"/>
        <end position="51"/>
    </location>
</feature>
<dbReference type="EMBL" id="JAKZGP010000001">
    <property type="protein sequence ID" value="MCH7407965.1"/>
    <property type="molecule type" value="Genomic_DNA"/>
</dbReference>
<organism evidence="8 9">
    <name type="scientific">Belliella filtrata</name>
    <dbReference type="NCBI Taxonomy" id="2923435"/>
    <lineage>
        <taxon>Bacteria</taxon>
        <taxon>Pseudomonadati</taxon>
        <taxon>Bacteroidota</taxon>
        <taxon>Cytophagia</taxon>
        <taxon>Cytophagales</taxon>
        <taxon>Cyclobacteriaceae</taxon>
        <taxon>Belliella</taxon>
    </lineage>
</organism>
<keyword evidence="3 6" id="KW-0812">Transmembrane</keyword>
<reference evidence="8" key="1">
    <citation type="submission" date="2022-03" db="EMBL/GenBank/DDBJ databases">
        <title>De novo assembled genomes of Belliella spp. (Cyclobacteriaceae) strains.</title>
        <authorList>
            <person name="Szabo A."/>
            <person name="Korponai K."/>
            <person name="Felfoldi T."/>
        </authorList>
    </citation>
    <scope>NUCLEOTIDE SEQUENCE</scope>
    <source>
        <strain evidence="8">DSM 111904</strain>
    </source>
</reference>
<dbReference type="PANTHER" id="PTHR32309">
    <property type="entry name" value="TYROSINE-PROTEIN KINASE"/>
    <property type="match status" value="1"/>
</dbReference>
<keyword evidence="5 6" id="KW-0472">Membrane</keyword>
<evidence type="ECO:0000256" key="2">
    <source>
        <dbReference type="ARBA" id="ARBA00022475"/>
    </source>
</evidence>
<dbReference type="Proteomes" id="UP001165489">
    <property type="component" value="Unassembled WGS sequence"/>
</dbReference>
<evidence type="ECO:0000256" key="5">
    <source>
        <dbReference type="ARBA" id="ARBA00023136"/>
    </source>
</evidence>
<evidence type="ECO:0000256" key="6">
    <source>
        <dbReference type="SAM" id="Phobius"/>
    </source>
</evidence>
<dbReference type="RefSeq" id="WP_241345902.1">
    <property type="nucleotide sequence ID" value="NZ_JAKZGP010000001.1"/>
</dbReference>
<comment type="caution">
    <text evidence="8">The sequence shown here is derived from an EMBL/GenBank/DDBJ whole genome shotgun (WGS) entry which is preliminary data.</text>
</comment>
<evidence type="ECO:0000313" key="9">
    <source>
        <dbReference type="Proteomes" id="UP001165489"/>
    </source>
</evidence>
<evidence type="ECO:0000259" key="7">
    <source>
        <dbReference type="Pfam" id="PF02706"/>
    </source>
</evidence>
<evidence type="ECO:0000256" key="3">
    <source>
        <dbReference type="ARBA" id="ARBA00022692"/>
    </source>
</evidence>
<evidence type="ECO:0000313" key="8">
    <source>
        <dbReference type="EMBL" id="MCH7407965.1"/>
    </source>
</evidence>
<accession>A0ABS9UW28</accession>
<protein>
    <submittedName>
        <fullName evidence="8">Wzz/FepE/Etk N-terminal domain-containing protein</fullName>
    </submittedName>
</protein>